<dbReference type="AlphaFoldDB" id="A0AAX0Q5Z0"/>
<accession>A0AAX0Q5Z0</accession>
<reference evidence="1 2" key="1">
    <citation type="journal article" date="2017" name="BMC Genomics">
        <title>Genomic analysis of methanogenic archaea reveals a shift towards energy conservation.</title>
        <authorList>
            <person name="Gilmore S.P."/>
            <person name="Henske J.K."/>
            <person name="Sexton J.A."/>
            <person name="Solomon K.V."/>
            <person name="Seppala S."/>
            <person name="Yoo J.I."/>
            <person name="Huyett L.M."/>
            <person name="Pressman A."/>
            <person name="Cogan J.Z."/>
            <person name="Kivenson V."/>
            <person name="Peng X."/>
            <person name="Tan Y."/>
            <person name="Valentine D.L."/>
            <person name="O'Malley M.A."/>
        </authorList>
    </citation>
    <scope>NUCLEOTIDE SEQUENCE [LARGE SCALE GENOMIC DNA]</scope>
    <source>
        <strain evidence="1 2">XII</strain>
    </source>
</reference>
<dbReference type="RefSeq" id="WP_095642553.1">
    <property type="nucleotide sequence ID" value="NZ_LMVO01000045.1"/>
</dbReference>
<keyword evidence="2" id="KW-1185">Reference proteome</keyword>
<gene>
    <name evidence="1" type="ORF">ASJ83_03580</name>
</gene>
<comment type="caution">
    <text evidence="1">The sequence shown here is derived from an EMBL/GenBank/DDBJ whole genome shotgun (WGS) entry which is preliminary data.</text>
</comment>
<sequence>MNTTIPSASSALDKAESAEKIRAELELLCDPEFIPDIPDDVDPDYLALLPWRSSCMREYRITSLDTTDFLDRVVLPHGWELVCPFELVYAKTETFPRYFESFWALTHNGWVCHSFPSFDSSREALWEGIKDFLSRVETAEVFADIKYLLSPETGSWIEPDKDDYYSLAHGYYLEKTATLDKGERLEGLKLFEAHEWSLRHNGSEIGRWAKGRDADPEDIFEGARPYIPADLFSACRLSFYLTQPSTREHAAEVYAGQIWEKGEMLAFLRKICAKIHVGDTQIIRAMLLSYAATRVENSEGIHISISGRTGTGKSHAAVVASSCLPKSAVVNAHLSDKSLYYHPIKDRSVLILDDQEMSPDFQELFKTATSDWDHPGEYKTVARNAGLTLALPRRCVFWVCKVDLNGDDQVLDRQLLFWTDESDEQRKSVHAAIMKRAEMPRMKEGEDTNFAIARALWGLVEPKVVSVPFANRVRCDPMMDSRNLKLMFCLVEAHALLHSPVRRSMIGGDLLAEEEDFYAVMEILEPLFANQKGSQHDKLSKSGAKILAWLCEQESGLIPFGDIRVATGLSQSQLSHALYGKNEQGSDGLLAQTAAIGVERLSETRPDADDPELRRSENKKVVRWNRELYQKGGMKRNGFWLAER</sequence>
<organism evidence="1 2">
    <name type="scientific">Methanocorpusculum parvum</name>
    <dbReference type="NCBI Taxonomy" id="2193"/>
    <lineage>
        <taxon>Archaea</taxon>
        <taxon>Methanobacteriati</taxon>
        <taxon>Methanobacteriota</taxon>
        <taxon>Stenosarchaea group</taxon>
        <taxon>Methanomicrobia</taxon>
        <taxon>Methanomicrobiales</taxon>
        <taxon>Methanocorpusculaceae</taxon>
        <taxon>Methanocorpusculum</taxon>
    </lineage>
</organism>
<evidence type="ECO:0000313" key="2">
    <source>
        <dbReference type="Proteomes" id="UP000243820"/>
    </source>
</evidence>
<dbReference type="EMBL" id="LMVO01000045">
    <property type="protein sequence ID" value="PAV08659.1"/>
    <property type="molecule type" value="Genomic_DNA"/>
</dbReference>
<name>A0AAX0Q5Z0_9EURY</name>
<protein>
    <recommendedName>
        <fullName evidence="3">DUF927 domain-containing protein</fullName>
    </recommendedName>
</protein>
<proteinExistence type="predicted"/>
<evidence type="ECO:0000313" key="1">
    <source>
        <dbReference type="EMBL" id="PAV08659.1"/>
    </source>
</evidence>
<evidence type="ECO:0008006" key="3">
    <source>
        <dbReference type="Google" id="ProtNLM"/>
    </source>
</evidence>
<dbReference type="Proteomes" id="UP000243820">
    <property type="component" value="Unassembled WGS sequence"/>
</dbReference>